<gene>
    <name evidence="2" type="ORF">DEBURN_LOCUS6016</name>
</gene>
<feature type="chain" id="PRO_5040162892" evidence="1">
    <location>
        <begin position="25"/>
        <end position="140"/>
    </location>
</feature>
<comment type="caution">
    <text evidence="2">The sequence shown here is derived from an EMBL/GenBank/DDBJ whole genome shotgun (WGS) entry which is preliminary data.</text>
</comment>
<dbReference type="OrthoDB" id="2401648at2759"/>
<evidence type="ECO:0000313" key="2">
    <source>
        <dbReference type="EMBL" id="CAG8528398.1"/>
    </source>
</evidence>
<keyword evidence="1" id="KW-0732">Signal</keyword>
<proteinExistence type="predicted"/>
<evidence type="ECO:0000313" key="3">
    <source>
        <dbReference type="Proteomes" id="UP000789706"/>
    </source>
</evidence>
<reference evidence="2" key="1">
    <citation type="submission" date="2021-06" db="EMBL/GenBank/DDBJ databases">
        <authorList>
            <person name="Kallberg Y."/>
            <person name="Tangrot J."/>
            <person name="Rosling A."/>
        </authorList>
    </citation>
    <scope>NUCLEOTIDE SEQUENCE</scope>
    <source>
        <strain evidence="2">AZ414A</strain>
    </source>
</reference>
<keyword evidence="3" id="KW-1185">Reference proteome</keyword>
<feature type="signal peptide" evidence="1">
    <location>
        <begin position="1"/>
        <end position="24"/>
    </location>
</feature>
<dbReference type="EMBL" id="CAJVPK010000580">
    <property type="protein sequence ID" value="CAG8528398.1"/>
    <property type="molecule type" value="Genomic_DNA"/>
</dbReference>
<protein>
    <submittedName>
        <fullName evidence="2">10558_t:CDS:1</fullName>
    </submittedName>
</protein>
<dbReference type="AlphaFoldDB" id="A0A9N9AGM9"/>
<evidence type="ECO:0000256" key="1">
    <source>
        <dbReference type="SAM" id="SignalP"/>
    </source>
</evidence>
<accession>A0A9N9AGM9</accession>
<name>A0A9N9AGM9_9GLOM</name>
<organism evidence="2 3">
    <name type="scientific">Diversispora eburnea</name>
    <dbReference type="NCBI Taxonomy" id="1213867"/>
    <lineage>
        <taxon>Eukaryota</taxon>
        <taxon>Fungi</taxon>
        <taxon>Fungi incertae sedis</taxon>
        <taxon>Mucoromycota</taxon>
        <taxon>Glomeromycotina</taxon>
        <taxon>Glomeromycetes</taxon>
        <taxon>Diversisporales</taxon>
        <taxon>Diversisporaceae</taxon>
        <taxon>Diversispora</taxon>
    </lineage>
</organism>
<dbReference type="Proteomes" id="UP000789706">
    <property type="component" value="Unassembled WGS sequence"/>
</dbReference>
<sequence>MNQKITFSTILVVLTLFFVCFTNAAPIEARAAGQVVYVDFLSPTTGRTTVTEWQTGKCRMLGQFNSGITPGTYELRVSGTPTRTISIPQALIYPPGIAAFQFDFDLTIQAFAGRTLSLVRTSPAPSVVVETRPFILVGGP</sequence>